<evidence type="ECO:0000259" key="9">
    <source>
        <dbReference type="Pfam" id="PF00535"/>
    </source>
</evidence>
<evidence type="ECO:0000256" key="3">
    <source>
        <dbReference type="ARBA" id="ARBA00022676"/>
    </source>
</evidence>
<dbReference type="GO" id="GO:0035269">
    <property type="term" value="P:protein O-linked glycosylation via mannose"/>
    <property type="evidence" value="ECO:0007669"/>
    <property type="project" value="TreeGrafter"/>
</dbReference>
<dbReference type="InParanoid" id="H1Z1X9"/>
<keyword evidence="6 8" id="KW-1133">Transmembrane helix</keyword>
<sequence>MNNSDITIIIPTFNEFTNIENIIRKNFEVLDNVGINGEILVVDDDSKDGTIQKVEELKSEFERLRIIVRHEDHGLSQSVAEGFDEASSDIIQVIDADFSHPPDLIPEFYRAIKEGGYDVAIGSRYMKGGDISNWPLKRRIISLGATFFGRMLFPEITDPVSGFFAIKKDVVRNAGLKPRGYKILMEVLGKGRWERAKEIPFTFKDREVGESKLKLSTMLDYIKQCVDIGTFALFNHDTATWKEWKKIIKFGIVGASGIVVNSAILYTFTEYIGLYYLISALIAIETSIITNFILNDRWTFGGKGSANHRIKSVWKRFASFQVVSVGGLVINFAVLMSLTEFFGIYYMVSNIIGIFVAFLWNFIVNRHITWHADM</sequence>
<comment type="subcellular location">
    <subcellularLocation>
        <location evidence="1">Membrane</location>
        <topology evidence="1">Multi-pass membrane protein</topology>
    </subcellularLocation>
</comment>
<dbReference type="GO" id="GO:0006488">
    <property type="term" value="P:dolichol-linked oligosaccharide biosynthetic process"/>
    <property type="evidence" value="ECO:0007669"/>
    <property type="project" value="TreeGrafter"/>
</dbReference>
<keyword evidence="4" id="KW-0808">Transferase</keyword>
<evidence type="ECO:0000256" key="4">
    <source>
        <dbReference type="ARBA" id="ARBA00022679"/>
    </source>
</evidence>
<evidence type="ECO:0000256" key="6">
    <source>
        <dbReference type="ARBA" id="ARBA00022989"/>
    </source>
</evidence>
<dbReference type="AlphaFoldDB" id="H1Z1X9"/>
<keyword evidence="12" id="KW-1185">Reference proteome</keyword>
<dbReference type="InterPro" id="IPR039528">
    <property type="entry name" value="DPM1-like"/>
</dbReference>
<comment type="similarity">
    <text evidence="2">Belongs to the glycosyltransferase 2 family.</text>
</comment>
<dbReference type="Pfam" id="PF04138">
    <property type="entry name" value="GtrA_DPMS_TM"/>
    <property type="match status" value="1"/>
</dbReference>
<keyword evidence="7 8" id="KW-0472">Membrane</keyword>
<dbReference type="GO" id="GO:0016020">
    <property type="term" value="C:membrane"/>
    <property type="evidence" value="ECO:0007669"/>
    <property type="project" value="UniProtKB-SubCell"/>
</dbReference>
<dbReference type="HOGENOM" id="CLU_039727_0_0_2"/>
<evidence type="ECO:0000256" key="8">
    <source>
        <dbReference type="SAM" id="Phobius"/>
    </source>
</evidence>
<reference evidence="11 12" key="1">
    <citation type="submission" date="2011-10" db="EMBL/GenBank/DDBJ databases">
        <title>The Improved High-Quality Draft genome of Methanoplanus limicola DSM 2279.</title>
        <authorList>
            <consortium name="US DOE Joint Genome Institute (JGI-PGF)"/>
            <person name="Lucas S."/>
            <person name="Copeland A."/>
            <person name="Lapidus A."/>
            <person name="Glavina del Rio T."/>
            <person name="Dalin E."/>
            <person name="Tice H."/>
            <person name="Bruce D."/>
            <person name="Goodwin L."/>
            <person name="Pitluck S."/>
            <person name="Peters L."/>
            <person name="Mikhailova N."/>
            <person name="Lu M."/>
            <person name="Kyrpides N."/>
            <person name="Mavromatis K."/>
            <person name="Ivanova N."/>
            <person name="Markowitz V."/>
            <person name="Cheng J.-F."/>
            <person name="Hugenholtz P."/>
            <person name="Woyke T."/>
            <person name="Wu D."/>
            <person name="Wirth R."/>
            <person name="Brambilla E.-M."/>
            <person name="Klenk H.-P."/>
            <person name="Eisen J.A."/>
        </authorList>
    </citation>
    <scope>NUCLEOTIDE SEQUENCE [LARGE SCALE GENOMIC DNA]</scope>
    <source>
        <strain evidence="11 12">DSM 2279</strain>
    </source>
</reference>
<dbReference type="GO" id="GO:0006506">
    <property type="term" value="P:GPI anchor biosynthetic process"/>
    <property type="evidence" value="ECO:0007669"/>
    <property type="project" value="TreeGrafter"/>
</dbReference>
<evidence type="ECO:0000256" key="1">
    <source>
        <dbReference type="ARBA" id="ARBA00004141"/>
    </source>
</evidence>
<dbReference type="InterPro" id="IPR001173">
    <property type="entry name" value="Glyco_trans_2-like"/>
</dbReference>
<proteinExistence type="inferred from homology"/>
<accession>H1Z1X9</accession>
<dbReference type="PANTHER" id="PTHR43398">
    <property type="entry name" value="DOLICHOL-PHOSPHATE MANNOSYLTRANSFERASE SUBUNIT 1"/>
    <property type="match status" value="1"/>
</dbReference>
<dbReference type="Pfam" id="PF00535">
    <property type="entry name" value="Glycos_transf_2"/>
    <property type="match status" value="1"/>
</dbReference>
<dbReference type="STRING" id="937775.Metlim_1337"/>
<feature type="transmembrane region" description="Helical" evidence="8">
    <location>
        <begin position="344"/>
        <end position="364"/>
    </location>
</feature>
<gene>
    <name evidence="11" type="ORF">Metlim_1337</name>
</gene>
<dbReference type="InterPro" id="IPR007267">
    <property type="entry name" value="GtrA_DPMS_TM"/>
</dbReference>
<keyword evidence="3" id="KW-0328">Glycosyltransferase</keyword>
<feature type="transmembrane region" description="Helical" evidence="8">
    <location>
        <begin position="274"/>
        <end position="294"/>
    </location>
</feature>
<dbReference type="RefSeq" id="WP_004077199.1">
    <property type="nucleotide sequence ID" value="NZ_CM001436.1"/>
</dbReference>
<dbReference type="EMBL" id="CM001436">
    <property type="protein sequence ID" value="EHQ35446.1"/>
    <property type="molecule type" value="Genomic_DNA"/>
</dbReference>
<protein>
    <submittedName>
        <fullName evidence="11">GtrA family protein</fullName>
    </submittedName>
</protein>
<evidence type="ECO:0000256" key="5">
    <source>
        <dbReference type="ARBA" id="ARBA00022692"/>
    </source>
</evidence>
<evidence type="ECO:0000313" key="12">
    <source>
        <dbReference type="Proteomes" id="UP000005741"/>
    </source>
</evidence>
<name>H1Z1X9_9EURY</name>
<dbReference type="PATRIC" id="fig|937775.9.peg.1520"/>
<dbReference type="PANTHER" id="PTHR43398:SF1">
    <property type="entry name" value="DOLICHOL-PHOSPHATE MANNOSYLTRANSFERASE SUBUNIT 1"/>
    <property type="match status" value="1"/>
</dbReference>
<feature type="transmembrane region" description="Helical" evidence="8">
    <location>
        <begin position="247"/>
        <end position="268"/>
    </location>
</feature>
<dbReference type="GO" id="GO:0000271">
    <property type="term" value="P:polysaccharide biosynthetic process"/>
    <property type="evidence" value="ECO:0007669"/>
    <property type="project" value="InterPro"/>
</dbReference>
<dbReference type="OrthoDB" id="46222at2157"/>
<dbReference type="GO" id="GO:0004582">
    <property type="term" value="F:dolichyl-phosphate beta-D-mannosyltransferase activity"/>
    <property type="evidence" value="ECO:0007669"/>
    <property type="project" value="InterPro"/>
</dbReference>
<dbReference type="SUPFAM" id="SSF53448">
    <property type="entry name" value="Nucleotide-diphospho-sugar transferases"/>
    <property type="match status" value="1"/>
</dbReference>
<evidence type="ECO:0000256" key="2">
    <source>
        <dbReference type="ARBA" id="ARBA00006739"/>
    </source>
</evidence>
<organism evidence="11 12">
    <name type="scientific">Methanoplanus limicola DSM 2279</name>
    <dbReference type="NCBI Taxonomy" id="937775"/>
    <lineage>
        <taxon>Archaea</taxon>
        <taxon>Methanobacteriati</taxon>
        <taxon>Methanobacteriota</taxon>
        <taxon>Stenosarchaea group</taxon>
        <taxon>Methanomicrobia</taxon>
        <taxon>Methanomicrobiales</taxon>
        <taxon>Methanomicrobiaceae</taxon>
        <taxon>Methanoplanus</taxon>
    </lineage>
</organism>
<feature type="domain" description="GtrA/DPMS transmembrane" evidence="10">
    <location>
        <begin position="249"/>
        <end position="370"/>
    </location>
</feature>
<evidence type="ECO:0000313" key="11">
    <source>
        <dbReference type="EMBL" id="EHQ35446.1"/>
    </source>
</evidence>
<dbReference type="Gene3D" id="3.90.550.10">
    <property type="entry name" value="Spore Coat Polysaccharide Biosynthesis Protein SpsA, Chain A"/>
    <property type="match status" value="1"/>
</dbReference>
<dbReference type="CDD" id="cd06442">
    <property type="entry name" value="DPM1_like"/>
    <property type="match status" value="1"/>
</dbReference>
<feature type="domain" description="Glycosyltransferase 2-like" evidence="9">
    <location>
        <begin position="7"/>
        <end position="172"/>
    </location>
</feature>
<dbReference type="InterPro" id="IPR029044">
    <property type="entry name" value="Nucleotide-diphossugar_trans"/>
</dbReference>
<keyword evidence="5 8" id="KW-0812">Transmembrane</keyword>
<evidence type="ECO:0000256" key="7">
    <source>
        <dbReference type="ARBA" id="ARBA00023136"/>
    </source>
</evidence>
<dbReference type="Proteomes" id="UP000005741">
    <property type="component" value="Chromosome"/>
</dbReference>
<feature type="transmembrane region" description="Helical" evidence="8">
    <location>
        <begin position="317"/>
        <end position="338"/>
    </location>
</feature>
<evidence type="ECO:0000259" key="10">
    <source>
        <dbReference type="Pfam" id="PF04138"/>
    </source>
</evidence>